<dbReference type="Gene3D" id="2.60.40.150">
    <property type="entry name" value="C2 domain"/>
    <property type="match status" value="1"/>
</dbReference>
<dbReference type="SUPFAM" id="SSF49562">
    <property type="entry name" value="C2 domain (Calcium/lipid-binding domain, CaLB)"/>
    <property type="match status" value="1"/>
</dbReference>
<dbReference type="GeneTree" id="ENSGT00530000063725"/>
<evidence type="ECO:0000259" key="9">
    <source>
        <dbReference type="PROSITE" id="PS51412"/>
    </source>
</evidence>
<evidence type="ECO:0000313" key="10">
    <source>
        <dbReference type="Ensembl" id="ENSATEP00000034013.2"/>
    </source>
</evidence>
<dbReference type="InterPro" id="IPR035892">
    <property type="entry name" value="C2_domain_sf"/>
</dbReference>
<dbReference type="SMART" id="SM00239">
    <property type="entry name" value="C2"/>
    <property type="match status" value="1"/>
</dbReference>
<dbReference type="Pfam" id="PF01823">
    <property type="entry name" value="MACPF"/>
    <property type="match status" value="1"/>
</dbReference>
<evidence type="ECO:0000256" key="1">
    <source>
        <dbReference type="ARBA" id="ARBA00004370"/>
    </source>
</evidence>
<dbReference type="InterPro" id="IPR020863">
    <property type="entry name" value="MACPF_CS"/>
</dbReference>
<evidence type="ECO:0000259" key="8">
    <source>
        <dbReference type="PROSITE" id="PS50004"/>
    </source>
</evidence>
<dbReference type="GO" id="GO:0001913">
    <property type="term" value="P:T cell mediated cytotoxicity"/>
    <property type="evidence" value="ECO:0007669"/>
    <property type="project" value="TreeGrafter"/>
</dbReference>
<dbReference type="InterPro" id="IPR020864">
    <property type="entry name" value="MACPF"/>
</dbReference>
<dbReference type="InterPro" id="IPR000008">
    <property type="entry name" value="C2_dom"/>
</dbReference>
<dbReference type="GO" id="GO:0001771">
    <property type="term" value="P:immunological synapse formation"/>
    <property type="evidence" value="ECO:0007669"/>
    <property type="project" value="TreeGrafter"/>
</dbReference>
<dbReference type="GO" id="GO:0005576">
    <property type="term" value="C:extracellular region"/>
    <property type="evidence" value="ECO:0007669"/>
    <property type="project" value="UniProtKB-SubCell"/>
</dbReference>
<dbReference type="GO" id="GO:0022829">
    <property type="term" value="F:wide pore channel activity"/>
    <property type="evidence" value="ECO:0007669"/>
    <property type="project" value="TreeGrafter"/>
</dbReference>
<keyword evidence="4" id="KW-0964">Secreted</keyword>
<dbReference type="PANTHER" id="PTHR46096:SF5">
    <property type="entry name" value="PERFORIN 1.2 PRECURSOR-RELATED"/>
    <property type="match status" value="1"/>
</dbReference>
<feature type="domain" description="C2" evidence="8">
    <location>
        <begin position="411"/>
        <end position="533"/>
    </location>
</feature>
<evidence type="ECO:0000256" key="4">
    <source>
        <dbReference type="ARBA" id="ARBA00022525"/>
    </source>
</evidence>
<evidence type="ECO:0000313" key="11">
    <source>
        <dbReference type="Proteomes" id="UP000265040"/>
    </source>
</evidence>
<dbReference type="SMART" id="SM00457">
    <property type="entry name" value="MACPF"/>
    <property type="match status" value="1"/>
</dbReference>
<dbReference type="GO" id="GO:0031640">
    <property type="term" value="P:killing of cells of another organism"/>
    <property type="evidence" value="ECO:0007669"/>
    <property type="project" value="UniProtKB-KW"/>
</dbReference>
<evidence type="ECO:0000256" key="2">
    <source>
        <dbReference type="ARBA" id="ARBA00004613"/>
    </source>
</evidence>
<organism evidence="10 11">
    <name type="scientific">Anabas testudineus</name>
    <name type="common">Climbing perch</name>
    <name type="synonym">Anthias testudineus</name>
    <dbReference type="NCBI Taxonomy" id="64144"/>
    <lineage>
        <taxon>Eukaryota</taxon>
        <taxon>Metazoa</taxon>
        <taxon>Chordata</taxon>
        <taxon>Craniata</taxon>
        <taxon>Vertebrata</taxon>
        <taxon>Euteleostomi</taxon>
        <taxon>Actinopterygii</taxon>
        <taxon>Neopterygii</taxon>
        <taxon>Teleostei</taxon>
        <taxon>Neoteleostei</taxon>
        <taxon>Acanthomorphata</taxon>
        <taxon>Anabantaria</taxon>
        <taxon>Anabantiformes</taxon>
        <taxon>Anabantoidei</taxon>
        <taxon>Anabantidae</taxon>
        <taxon>Anabas</taxon>
    </lineage>
</organism>
<evidence type="ECO:0008006" key="12">
    <source>
        <dbReference type="Google" id="ProtNLM"/>
    </source>
</evidence>
<name>A0A3Q1JSD1_ANATE</name>
<protein>
    <recommendedName>
        <fullName evidence="12">Perforin 1.2</fullName>
    </recommendedName>
</protein>
<gene>
    <name evidence="10" type="primary">PRF1</name>
</gene>
<evidence type="ECO:0000256" key="3">
    <source>
        <dbReference type="ARBA" id="ARBA00009214"/>
    </source>
</evidence>
<reference evidence="10" key="2">
    <citation type="submission" date="2025-08" db="UniProtKB">
        <authorList>
            <consortium name="Ensembl"/>
        </authorList>
    </citation>
    <scope>IDENTIFICATION</scope>
</reference>
<feature type="domain" description="MACPF" evidence="9">
    <location>
        <begin position="50"/>
        <end position="394"/>
    </location>
</feature>
<dbReference type="PANTHER" id="PTHR46096">
    <property type="entry name" value="PERFORIN-1"/>
    <property type="match status" value="1"/>
</dbReference>
<keyword evidence="7" id="KW-1015">Disulfide bond</keyword>
<reference evidence="10" key="1">
    <citation type="submission" date="2021-04" db="EMBL/GenBank/DDBJ databases">
        <authorList>
            <consortium name="Wellcome Sanger Institute Data Sharing"/>
        </authorList>
    </citation>
    <scope>NUCLEOTIDE SEQUENCE [LARGE SCALE GENOMIC DNA]</scope>
</reference>
<proteinExistence type="inferred from homology"/>
<dbReference type="AlphaFoldDB" id="A0A3Q1JSD1"/>
<dbReference type="OMA" id="LCRDYVP"/>
<dbReference type="GO" id="GO:0051607">
    <property type="term" value="P:defense response to virus"/>
    <property type="evidence" value="ECO:0007669"/>
    <property type="project" value="TreeGrafter"/>
</dbReference>
<dbReference type="InterPro" id="IPR052784">
    <property type="entry name" value="Perforin-1_pore-forming"/>
</dbReference>
<dbReference type="STRING" id="64144.ENSATEP00000034013"/>
<dbReference type="GO" id="GO:0016020">
    <property type="term" value="C:membrane"/>
    <property type="evidence" value="ECO:0007669"/>
    <property type="project" value="UniProtKB-SubCell"/>
</dbReference>
<evidence type="ECO:0000256" key="5">
    <source>
        <dbReference type="ARBA" id="ARBA00022852"/>
    </source>
</evidence>
<dbReference type="PROSITE" id="PS50004">
    <property type="entry name" value="C2"/>
    <property type="match status" value="1"/>
</dbReference>
<comment type="subcellular location">
    <subcellularLocation>
        <location evidence="1">Membrane</location>
    </subcellularLocation>
    <subcellularLocation>
        <location evidence="2">Secreted</location>
    </subcellularLocation>
</comment>
<evidence type="ECO:0000256" key="7">
    <source>
        <dbReference type="ARBA" id="ARBA00023157"/>
    </source>
</evidence>
<reference evidence="10" key="3">
    <citation type="submission" date="2025-09" db="UniProtKB">
        <authorList>
            <consortium name="Ensembl"/>
        </authorList>
    </citation>
    <scope>IDENTIFICATION</scope>
</reference>
<accession>A0A3Q1JSD1</accession>
<dbReference type="PROSITE" id="PS51412">
    <property type="entry name" value="MACPF_2"/>
    <property type="match status" value="1"/>
</dbReference>
<keyword evidence="11" id="KW-1185">Reference proteome</keyword>
<dbReference type="Proteomes" id="UP000265040">
    <property type="component" value="Chromosome 1"/>
</dbReference>
<sequence length="592" mass="66297">MLRPRLQKDNKVETLNRPDCRHTQYLWQLMLLWWAWSPLCLSSTVSFIGTPQECKDAHFVPGYNLGGEGFDIVTMERKGAYVIDTETWNLGNGTCKMYRNSYMNREKQKVPVGVVDWRTLPKCSLKVSSTVYDSVESLVNDSTSSVSNDWKVGLSIPVHASVTVGVGFGGSHSRDATFGMQKSKQDRYNFFRHAVFCRFYSYRLATKPPLSQEFKSAVNSLPAYSRKTEEFYRNLIDTYGTHYIIKVSLGGEIKAITSVRTCQATMNGLSATEISDCLSVEASASFANSASINAMYKHCQAKKKTLGSHQSFSSTYNERNTEVIGGHIDSADILFQSQSNPSVYGSWLSSLKHTPDVVQYSIKPLHTILPRGHPASAGLKQEVEKYIKKNAVLKKCSESCQIGHRSSKRDPCDCVCNSNQNVKSNCCPAGKGLATLKVFKLYAQGLYGDKWTQTDGSVEVSYGDRKKRTIIISNNDNPKWPETFEFGPISINMKDRLKFRVYDEDTYWNSDLLGECSIELHEGKVSDSCMLKHGTLFFSYIVECAPSLSGDQCQEYTPSPMSPSLAKVFYTRNGVLLGESEEQFAKSVIQSD</sequence>
<dbReference type="PROSITE" id="PS00279">
    <property type="entry name" value="MACPF_1"/>
    <property type="match status" value="1"/>
</dbReference>
<keyword evidence="5" id="KW-0204">Cytolysis</keyword>
<keyword evidence="6" id="KW-0472">Membrane</keyword>
<comment type="similarity">
    <text evidence="3">Belongs to the complement C6/C7/C8/C9 family.</text>
</comment>
<evidence type="ECO:0000256" key="6">
    <source>
        <dbReference type="ARBA" id="ARBA00023136"/>
    </source>
</evidence>
<dbReference type="Ensembl" id="ENSATET00000034505.3">
    <property type="protein sequence ID" value="ENSATEP00000034013.2"/>
    <property type="gene ID" value="ENSATEG00000023259.3"/>
</dbReference>
<dbReference type="Pfam" id="PF00168">
    <property type="entry name" value="C2"/>
    <property type="match status" value="1"/>
</dbReference>